<reference evidence="11" key="1">
    <citation type="submission" date="2019-08" db="EMBL/GenBank/DDBJ databases">
        <title>The genome of the North American firefly Photinus pyralis.</title>
        <authorList>
            <consortium name="Photinus pyralis genome working group"/>
            <person name="Fallon T.R."/>
            <person name="Sander Lower S.E."/>
            <person name="Weng J.-K."/>
        </authorList>
    </citation>
    <scope>NUCLEOTIDE SEQUENCE</scope>
    <source>
        <strain evidence="11">TRF0915ILg1</strain>
        <tissue evidence="11">Whole body</tissue>
    </source>
</reference>
<keyword evidence="8 10" id="KW-0472">Membrane</keyword>
<keyword evidence="7 10" id="KW-0443">Lipid metabolism</keyword>
<comment type="catalytic activity">
    <reaction evidence="10">
        <text>a very-long-chain acyl-CoA + malonyl-CoA + H(+) = a very-long-chain 3-oxoacyl-CoA + CO2 + CoA</text>
        <dbReference type="Rhea" id="RHEA:32727"/>
        <dbReference type="ChEBI" id="CHEBI:15378"/>
        <dbReference type="ChEBI" id="CHEBI:16526"/>
        <dbReference type="ChEBI" id="CHEBI:57287"/>
        <dbReference type="ChEBI" id="CHEBI:57384"/>
        <dbReference type="ChEBI" id="CHEBI:90725"/>
        <dbReference type="ChEBI" id="CHEBI:90736"/>
        <dbReference type="EC" id="2.3.1.199"/>
    </reaction>
</comment>
<dbReference type="GO" id="GO:0009922">
    <property type="term" value="F:fatty acid elongase activity"/>
    <property type="evidence" value="ECO:0007669"/>
    <property type="project" value="UniProtKB-EC"/>
</dbReference>
<feature type="transmembrane region" description="Helical" evidence="10">
    <location>
        <begin position="173"/>
        <end position="192"/>
    </location>
</feature>
<dbReference type="PANTHER" id="PTHR11157">
    <property type="entry name" value="FATTY ACID ACYL TRANSFERASE-RELATED"/>
    <property type="match status" value="1"/>
</dbReference>
<feature type="transmembrane region" description="Helical" evidence="10">
    <location>
        <begin position="69"/>
        <end position="88"/>
    </location>
</feature>
<evidence type="ECO:0000313" key="12">
    <source>
        <dbReference type="Proteomes" id="UP000801492"/>
    </source>
</evidence>
<organism evidence="11 12">
    <name type="scientific">Ignelater luminosus</name>
    <name type="common">Cucubano</name>
    <name type="synonym">Pyrophorus luminosus</name>
    <dbReference type="NCBI Taxonomy" id="2038154"/>
    <lineage>
        <taxon>Eukaryota</taxon>
        <taxon>Metazoa</taxon>
        <taxon>Ecdysozoa</taxon>
        <taxon>Arthropoda</taxon>
        <taxon>Hexapoda</taxon>
        <taxon>Insecta</taxon>
        <taxon>Pterygota</taxon>
        <taxon>Neoptera</taxon>
        <taxon>Endopterygota</taxon>
        <taxon>Coleoptera</taxon>
        <taxon>Polyphaga</taxon>
        <taxon>Elateriformia</taxon>
        <taxon>Elateroidea</taxon>
        <taxon>Elateridae</taxon>
        <taxon>Agrypninae</taxon>
        <taxon>Pyrophorini</taxon>
        <taxon>Ignelater</taxon>
    </lineage>
</organism>
<dbReference type="EMBL" id="VTPC01091257">
    <property type="protein sequence ID" value="KAF2878912.1"/>
    <property type="molecule type" value="Genomic_DNA"/>
</dbReference>
<evidence type="ECO:0000256" key="1">
    <source>
        <dbReference type="ARBA" id="ARBA00004141"/>
    </source>
</evidence>
<evidence type="ECO:0000256" key="6">
    <source>
        <dbReference type="ARBA" id="ARBA00022989"/>
    </source>
</evidence>
<dbReference type="EC" id="2.3.1.199" evidence="10"/>
<evidence type="ECO:0000313" key="11">
    <source>
        <dbReference type="EMBL" id="KAF2878912.1"/>
    </source>
</evidence>
<comment type="similarity">
    <text evidence="10">Belongs to the ELO family.</text>
</comment>
<evidence type="ECO:0000256" key="7">
    <source>
        <dbReference type="ARBA" id="ARBA00023098"/>
    </source>
</evidence>
<dbReference type="GO" id="GO:0034626">
    <property type="term" value="P:fatty acid elongation, polyunsaturated fatty acid"/>
    <property type="evidence" value="ECO:0007669"/>
    <property type="project" value="TreeGrafter"/>
</dbReference>
<protein>
    <recommendedName>
        <fullName evidence="10">Elongation of very long chain fatty acids protein</fullName>
        <ecNumber evidence="10">2.3.1.199</ecNumber>
    </recommendedName>
    <alternativeName>
        <fullName evidence="10">Very-long-chain 3-oxoacyl-CoA synthase</fullName>
    </alternativeName>
</protein>
<dbReference type="GO" id="GO:0019367">
    <property type="term" value="P:fatty acid elongation, saturated fatty acid"/>
    <property type="evidence" value="ECO:0007669"/>
    <property type="project" value="TreeGrafter"/>
</dbReference>
<dbReference type="InterPro" id="IPR002076">
    <property type="entry name" value="ELO_fam"/>
</dbReference>
<evidence type="ECO:0000256" key="5">
    <source>
        <dbReference type="ARBA" id="ARBA00022832"/>
    </source>
</evidence>
<dbReference type="GO" id="GO:0034625">
    <property type="term" value="P:fatty acid elongation, monounsaturated fatty acid"/>
    <property type="evidence" value="ECO:0007669"/>
    <property type="project" value="TreeGrafter"/>
</dbReference>
<dbReference type="GO" id="GO:0042761">
    <property type="term" value="P:very long-chain fatty acid biosynthetic process"/>
    <property type="evidence" value="ECO:0007669"/>
    <property type="project" value="TreeGrafter"/>
</dbReference>
<evidence type="ECO:0000256" key="10">
    <source>
        <dbReference type="RuleBase" id="RU361115"/>
    </source>
</evidence>
<sequence length="262" mass="30451">MSTFGAMSVVTETCTYVFKDLSDPRVYNWPLLSDPSEVVLILGVYIFGIYYFLPRFMAYRKPYSLKEIIAVYNVFQVIACTILIYGISTSGWTTTYTLGCQKVDYSKNKIALRMAKFMWWHMMLKMTELIETVFFVLRKKFNQVSLLHVYHHISTFIIAWICAKYFAGGMFTFTVLINSFIHILMYGYYLLSSLGVWQKGLQKFKPILTIAQMVQLCIIFVHSLQALLPSCDVSNTIALIYLTNIAINIYLFCRFFVRTYSV</sequence>
<feature type="transmembrane region" description="Helical" evidence="10">
    <location>
        <begin position="236"/>
        <end position="257"/>
    </location>
</feature>
<gene>
    <name evidence="11" type="ORF">ILUMI_27257</name>
</gene>
<dbReference type="AlphaFoldDB" id="A0A8K0C578"/>
<dbReference type="Pfam" id="PF01151">
    <property type="entry name" value="ELO"/>
    <property type="match status" value="1"/>
</dbReference>
<evidence type="ECO:0000256" key="2">
    <source>
        <dbReference type="ARBA" id="ARBA00022516"/>
    </source>
</evidence>
<evidence type="ECO:0000256" key="8">
    <source>
        <dbReference type="ARBA" id="ARBA00023136"/>
    </source>
</evidence>
<accession>A0A8K0C578</accession>
<proteinExistence type="inferred from homology"/>
<evidence type="ECO:0000256" key="4">
    <source>
        <dbReference type="ARBA" id="ARBA00022692"/>
    </source>
</evidence>
<comment type="subcellular location">
    <subcellularLocation>
        <location evidence="1">Membrane</location>
        <topology evidence="1">Multi-pass membrane protein</topology>
    </subcellularLocation>
</comment>
<keyword evidence="5 10" id="KW-0276">Fatty acid metabolism</keyword>
<feature type="transmembrane region" description="Helical" evidence="10">
    <location>
        <begin position="117"/>
        <end position="137"/>
    </location>
</feature>
<dbReference type="OrthoDB" id="434092at2759"/>
<keyword evidence="12" id="KW-1185">Reference proteome</keyword>
<evidence type="ECO:0000256" key="9">
    <source>
        <dbReference type="ARBA" id="ARBA00023160"/>
    </source>
</evidence>
<feature type="transmembrane region" description="Helical" evidence="10">
    <location>
        <begin position="38"/>
        <end position="57"/>
    </location>
</feature>
<keyword evidence="9 10" id="KW-0275">Fatty acid biosynthesis</keyword>
<dbReference type="Proteomes" id="UP000801492">
    <property type="component" value="Unassembled WGS sequence"/>
</dbReference>
<feature type="transmembrane region" description="Helical" evidence="10">
    <location>
        <begin position="149"/>
        <end position="167"/>
    </location>
</feature>
<dbReference type="GO" id="GO:0005789">
    <property type="term" value="C:endoplasmic reticulum membrane"/>
    <property type="evidence" value="ECO:0007669"/>
    <property type="project" value="TreeGrafter"/>
</dbReference>
<comment type="caution">
    <text evidence="11">The sequence shown here is derived from an EMBL/GenBank/DDBJ whole genome shotgun (WGS) entry which is preliminary data.</text>
</comment>
<name>A0A8K0C578_IGNLU</name>
<keyword evidence="3 10" id="KW-0808">Transferase</keyword>
<keyword evidence="2 10" id="KW-0444">Lipid biosynthesis</keyword>
<evidence type="ECO:0000256" key="3">
    <source>
        <dbReference type="ARBA" id="ARBA00022679"/>
    </source>
</evidence>
<keyword evidence="4 10" id="KW-0812">Transmembrane</keyword>
<dbReference type="GO" id="GO:0030148">
    <property type="term" value="P:sphingolipid biosynthetic process"/>
    <property type="evidence" value="ECO:0007669"/>
    <property type="project" value="TreeGrafter"/>
</dbReference>
<feature type="transmembrane region" description="Helical" evidence="10">
    <location>
        <begin position="204"/>
        <end position="224"/>
    </location>
</feature>
<dbReference type="PANTHER" id="PTHR11157:SF113">
    <property type="entry name" value="ELONGATION OF VERY LONG CHAIN FATTY ACIDS PROTEIN"/>
    <property type="match status" value="1"/>
</dbReference>
<keyword evidence="6 10" id="KW-1133">Transmembrane helix</keyword>